<comment type="similarity">
    <text evidence="2">Belongs to the EamA transporter family.</text>
</comment>
<keyword evidence="6 8" id="KW-1133">Transmembrane helix</keyword>
<evidence type="ECO:0000313" key="10">
    <source>
        <dbReference type="EMBL" id="MBR7781447.1"/>
    </source>
</evidence>
<reference evidence="10" key="1">
    <citation type="submission" date="2021-04" db="EMBL/GenBank/DDBJ databases">
        <title>novel species isolated from subtropical streams in China.</title>
        <authorList>
            <person name="Lu H."/>
        </authorList>
    </citation>
    <scope>NUCLEOTIDE SEQUENCE</scope>
    <source>
        <strain evidence="10">LFS511W</strain>
    </source>
</reference>
<evidence type="ECO:0000256" key="3">
    <source>
        <dbReference type="ARBA" id="ARBA00022448"/>
    </source>
</evidence>
<evidence type="ECO:0000256" key="7">
    <source>
        <dbReference type="ARBA" id="ARBA00023136"/>
    </source>
</evidence>
<dbReference type="RefSeq" id="WP_212686796.1">
    <property type="nucleotide sequence ID" value="NZ_JAGSPN010000002.1"/>
</dbReference>
<keyword evidence="11" id="KW-1185">Reference proteome</keyword>
<accession>A0A941DKZ4</accession>
<evidence type="ECO:0000259" key="9">
    <source>
        <dbReference type="Pfam" id="PF00892"/>
    </source>
</evidence>
<dbReference type="SUPFAM" id="SSF103481">
    <property type="entry name" value="Multidrug resistance efflux transporter EmrE"/>
    <property type="match status" value="2"/>
</dbReference>
<keyword evidence="5 8" id="KW-0812">Transmembrane</keyword>
<evidence type="ECO:0000256" key="2">
    <source>
        <dbReference type="ARBA" id="ARBA00007362"/>
    </source>
</evidence>
<dbReference type="EMBL" id="JAGSPN010000002">
    <property type="protein sequence ID" value="MBR7781447.1"/>
    <property type="molecule type" value="Genomic_DNA"/>
</dbReference>
<protein>
    <submittedName>
        <fullName evidence="10">EamA family transporter RarD</fullName>
    </submittedName>
</protein>
<feature type="transmembrane region" description="Helical" evidence="8">
    <location>
        <begin position="124"/>
        <end position="141"/>
    </location>
</feature>
<evidence type="ECO:0000256" key="4">
    <source>
        <dbReference type="ARBA" id="ARBA00022475"/>
    </source>
</evidence>
<dbReference type="PANTHER" id="PTHR22911">
    <property type="entry name" value="ACYL-MALONYL CONDENSING ENZYME-RELATED"/>
    <property type="match status" value="1"/>
</dbReference>
<organism evidence="10 11">
    <name type="scientific">Undibacterium luofuense</name>
    <dbReference type="NCBI Taxonomy" id="2828733"/>
    <lineage>
        <taxon>Bacteria</taxon>
        <taxon>Pseudomonadati</taxon>
        <taxon>Pseudomonadota</taxon>
        <taxon>Betaproteobacteria</taxon>
        <taxon>Burkholderiales</taxon>
        <taxon>Oxalobacteraceae</taxon>
        <taxon>Undibacterium</taxon>
    </lineage>
</organism>
<feature type="transmembrane region" description="Helical" evidence="8">
    <location>
        <begin position="175"/>
        <end position="195"/>
    </location>
</feature>
<evidence type="ECO:0000256" key="8">
    <source>
        <dbReference type="SAM" id="Phobius"/>
    </source>
</evidence>
<evidence type="ECO:0000256" key="5">
    <source>
        <dbReference type="ARBA" id="ARBA00022692"/>
    </source>
</evidence>
<dbReference type="NCBIfam" id="TIGR00688">
    <property type="entry name" value="rarD"/>
    <property type="match status" value="1"/>
</dbReference>
<keyword evidence="3" id="KW-0813">Transport</keyword>
<comment type="subcellular location">
    <subcellularLocation>
        <location evidence="1">Cell membrane</location>
        <topology evidence="1">Multi-pass membrane protein</topology>
    </subcellularLocation>
</comment>
<feature type="transmembrane region" description="Helical" evidence="8">
    <location>
        <begin position="7"/>
        <end position="23"/>
    </location>
</feature>
<dbReference type="AlphaFoldDB" id="A0A941DKZ4"/>
<comment type="caution">
    <text evidence="10">The sequence shown here is derived from an EMBL/GenBank/DDBJ whole genome shotgun (WGS) entry which is preliminary data.</text>
</comment>
<feature type="transmembrane region" description="Helical" evidence="8">
    <location>
        <begin position="100"/>
        <end position="117"/>
    </location>
</feature>
<feature type="transmembrane region" description="Helical" evidence="8">
    <location>
        <begin position="207"/>
        <end position="228"/>
    </location>
</feature>
<dbReference type="GO" id="GO:0005886">
    <property type="term" value="C:plasma membrane"/>
    <property type="evidence" value="ECO:0007669"/>
    <property type="project" value="UniProtKB-SubCell"/>
</dbReference>
<feature type="transmembrane region" description="Helical" evidence="8">
    <location>
        <begin position="68"/>
        <end position="88"/>
    </location>
</feature>
<dbReference type="Pfam" id="PF00892">
    <property type="entry name" value="EamA"/>
    <property type="match status" value="1"/>
</dbReference>
<proteinExistence type="inferred from homology"/>
<evidence type="ECO:0000256" key="1">
    <source>
        <dbReference type="ARBA" id="ARBA00004651"/>
    </source>
</evidence>
<feature type="transmembrane region" description="Helical" evidence="8">
    <location>
        <begin position="35"/>
        <end position="52"/>
    </location>
</feature>
<dbReference type="InterPro" id="IPR037185">
    <property type="entry name" value="EmrE-like"/>
</dbReference>
<sequence>MRRNGTLLAGSAYTIWGLFPLYFKALHSVPSLEILLNRMVWSLLFLIGILTWKKHWGWISQAIRNPKLVMSFALSATLLSANWLVYIWAVNEGRVIDASLGYFITPLVNILLGAVALRERMRTMQWVAVSFAAAGVMWLTWLTGSLPWIGLTLALTFGTYGLLRKTSSLGALEGLSLETALLFPFASGYLFWLAMQGHNAWFTQDSHVVTMLLLTGPVTAIPLLLFAAGARKIPMTTLGILQYISPMVQFLMGIWLFHEPFNAQKLGGFALIWLALILYSAEGLWMNFRQSANKTA</sequence>
<keyword evidence="4" id="KW-1003">Cell membrane</keyword>
<dbReference type="Proteomes" id="UP000680067">
    <property type="component" value="Unassembled WGS sequence"/>
</dbReference>
<feature type="transmembrane region" description="Helical" evidence="8">
    <location>
        <begin position="147"/>
        <end position="163"/>
    </location>
</feature>
<feature type="transmembrane region" description="Helical" evidence="8">
    <location>
        <begin position="270"/>
        <end position="288"/>
    </location>
</feature>
<keyword evidence="7 8" id="KW-0472">Membrane</keyword>
<dbReference type="PANTHER" id="PTHR22911:SF137">
    <property type="entry name" value="SOLUTE CARRIER FAMILY 35 MEMBER G2-RELATED"/>
    <property type="match status" value="1"/>
</dbReference>
<evidence type="ECO:0000256" key="6">
    <source>
        <dbReference type="ARBA" id="ARBA00022989"/>
    </source>
</evidence>
<evidence type="ECO:0000313" key="11">
    <source>
        <dbReference type="Proteomes" id="UP000680067"/>
    </source>
</evidence>
<name>A0A941DKZ4_9BURK</name>
<dbReference type="InterPro" id="IPR004626">
    <property type="entry name" value="RarD"/>
</dbReference>
<dbReference type="InterPro" id="IPR000620">
    <property type="entry name" value="EamA_dom"/>
</dbReference>
<gene>
    <name evidence="10" type="primary">rarD</name>
    <name evidence="10" type="ORF">KDM89_04785</name>
</gene>
<feature type="transmembrane region" description="Helical" evidence="8">
    <location>
        <begin position="240"/>
        <end position="258"/>
    </location>
</feature>
<feature type="domain" description="EamA" evidence="9">
    <location>
        <begin position="5"/>
        <end position="140"/>
    </location>
</feature>